<gene>
    <name evidence="3" type="ORF">ALQ33_04490</name>
</gene>
<feature type="transmembrane region" description="Helical" evidence="1">
    <location>
        <begin position="343"/>
        <end position="365"/>
    </location>
</feature>
<feature type="transmembrane region" description="Helical" evidence="1">
    <location>
        <begin position="533"/>
        <end position="554"/>
    </location>
</feature>
<feature type="transmembrane region" description="Helical" evidence="1">
    <location>
        <begin position="574"/>
        <end position="601"/>
    </location>
</feature>
<dbReference type="Pfam" id="PF03413">
    <property type="entry name" value="PepSY"/>
    <property type="match status" value="1"/>
</dbReference>
<dbReference type="InterPro" id="IPR005625">
    <property type="entry name" value="PepSY-ass_TM"/>
</dbReference>
<name>A0A3M3YT94_9PSED</name>
<dbReference type="AlphaFoldDB" id="A0A3M3YT94"/>
<protein>
    <recommendedName>
        <fullName evidence="2">PepSY domain-containing protein</fullName>
    </recommendedName>
</protein>
<feature type="transmembrane region" description="Helical" evidence="1">
    <location>
        <begin position="303"/>
        <end position="323"/>
    </location>
</feature>
<dbReference type="PANTHER" id="PTHR34219:SF1">
    <property type="entry name" value="PEPSY DOMAIN-CONTAINING PROTEIN"/>
    <property type="match status" value="1"/>
</dbReference>
<dbReference type="PANTHER" id="PTHR34219">
    <property type="entry name" value="IRON-REGULATED INNER MEMBRANE PROTEIN-RELATED"/>
    <property type="match status" value="1"/>
</dbReference>
<reference evidence="3 4" key="1">
    <citation type="submission" date="2018-08" db="EMBL/GenBank/DDBJ databases">
        <title>Recombination of ecologically and evolutionarily significant loci maintains genetic cohesion in the Pseudomonas syringae species complex.</title>
        <authorList>
            <person name="Dillon M."/>
            <person name="Thakur S."/>
            <person name="Almeida R.N.D."/>
            <person name="Weir B.S."/>
            <person name="Guttman D.S."/>
        </authorList>
    </citation>
    <scope>NUCLEOTIDE SEQUENCE [LARGE SCALE GENOMIC DNA]</scope>
    <source>
        <strain evidence="3 4">ICMP 8902</strain>
    </source>
</reference>
<dbReference type="InterPro" id="IPR025711">
    <property type="entry name" value="PepSY"/>
</dbReference>
<accession>A0A3M3YT94</accession>
<evidence type="ECO:0000313" key="3">
    <source>
        <dbReference type="EMBL" id="RMO84713.1"/>
    </source>
</evidence>
<sequence length="616" mass="68648">MAEPVCHVDDLYRPTGFPVDADGSARRHVDIHVDVHARRHGHVRRQPRSSWRRARHACRYRHERPRAVGQVRLLHPAVQLPCIAPCTAAGGRCAAHTRRLLRAAAAARACAQVDLPQCPQQGSTDARYGLTRTKKFHDRARLHGCARFVLCYPCWGALNVSKPVVSFYNLAWRWHFYAGLFVAPFMILLSLTGIIYLFKPQLDDLMYRDLLYVAPAEHRLAADELQQRVLSAYPQAAIGKYFPPTSTEGSAQFVVSEQGRELNVFVDPYRGEILGTQDAKDNLQAIARALHGELMIGTLGDRLIELAAGWGIVLVVSGVYLWWPRGRSAAGVFWPRLTAKGRLLWRDLHAVTGFWGALLLLFMLLSGMTWTGLWGKQYAAVWNTFPATMWTDVPKSDRQAGELNSASAQTVPWAMENTPMPVSTGEHAEHMNHMHMSSAPAAPTVSLQKVVDIARAREIVPGYSITQPKTADGVFTVSVFADDPRDDATLHIDQYTGKVLADVRYVDYSAVSKATELGVMLHEGKFFGWVNQLLILLVCLMVLLSSVSGLVIWWKRRPQSGLGVPPLRHDLPRWKTATVVMIALGVIFPLVGISMLIVWVLDRIVLSRFAKRAATA</sequence>
<keyword evidence="1" id="KW-0812">Transmembrane</keyword>
<keyword evidence="1" id="KW-0472">Membrane</keyword>
<dbReference type="EMBL" id="RBQB01000249">
    <property type="protein sequence ID" value="RMO84713.1"/>
    <property type="molecule type" value="Genomic_DNA"/>
</dbReference>
<dbReference type="Proteomes" id="UP000279372">
    <property type="component" value="Unassembled WGS sequence"/>
</dbReference>
<proteinExistence type="predicted"/>
<keyword evidence="1" id="KW-1133">Transmembrane helix</keyword>
<evidence type="ECO:0000256" key="1">
    <source>
        <dbReference type="SAM" id="Phobius"/>
    </source>
</evidence>
<comment type="caution">
    <text evidence="3">The sequence shown here is derived from an EMBL/GenBank/DDBJ whole genome shotgun (WGS) entry which is preliminary data.</text>
</comment>
<feature type="domain" description="PepSY" evidence="2">
    <location>
        <begin position="445"/>
        <end position="502"/>
    </location>
</feature>
<organism evidence="3 4">
    <name type="scientific">Pseudomonas syringae pv. philadelphi</name>
    <dbReference type="NCBI Taxonomy" id="251706"/>
    <lineage>
        <taxon>Bacteria</taxon>
        <taxon>Pseudomonadati</taxon>
        <taxon>Pseudomonadota</taxon>
        <taxon>Gammaproteobacteria</taxon>
        <taxon>Pseudomonadales</taxon>
        <taxon>Pseudomonadaceae</taxon>
        <taxon>Pseudomonas</taxon>
    </lineage>
</organism>
<evidence type="ECO:0000259" key="2">
    <source>
        <dbReference type="Pfam" id="PF03413"/>
    </source>
</evidence>
<dbReference type="Pfam" id="PF03929">
    <property type="entry name" value="PepSY_TM"/>
    <property type="match status" value="1"/>
</dbReference>
<evidence type="ECO:0000313" key="4">
    <source>
        <dbReference type="Proteomes" id="UP000279372"/>
    </source>
</evidence>
<feature type="transmembrane region" description="Helical" evidence="1">
    <location>
        <begin position="174"/>
        <end position="198"/>
    </location>
</feature>